<dbReference type="Proteomes" id="UP000247409">
    <property type="component" value="Unassembled WGS sequence"/>
</dbReference>
<dbReference type="OrthoDB" id="5401193at2759"/>
<evidence type="ECO:0000256" key="10">
    <source>
        <dbReference type="SAM" id="MobiDB-lite"/>
    </source>
</evidence>
<keyword evidence="13" id="KW-1185">Reference proteome</keyword>
<evidence type="ECO:0000256" key="5">
    <source>
        <dbReference type="ARBA" id="ARBA00022824"/>
    </source>
</evidence>
<dbReference type="PANTHER" id="PTHR13509">
    <property type="entry name" value="SEC61 SUBUNIT BETA"/>
    <property type="match status" value="1"/>
</dbReference>
<evidence type="ECO:0000256" key="1">
    <source>
        <dbReference type="ARBA" id="ARBA00004389"/>
    </source>
</evidence>
<comment type="caution">
    <text evidence="12">The sequence shown here is derived from an EMBL/GenBank/DDBJ whole genome shotgun (WGS) entry which is preliminary data.</text>
</comment>
<evidence type="ECO:0000256" key="7">
    <source>
        <dbReference type="ARBA" id="ARBA00022989"/>
    </source>
</evidence>
<reference evidence="12 13" key="1">
    <citation type="journal article" date="2018" name="Mol. Biol. Evol.">
        <title>Analysis of the draft genome of the red seaweed Gracilariopsis chorda provides insights into genome size evolution in Rhodophyta.</title>
        <authorList>
            <person name="Lee J."/>
            <person name="Yang E.C."/>
            <person name="Graf L."/>
            <person name="Yang J.H."/>
            <person name="Qiu H."/>
            <person name="Zel Zion U."/>
            <person name="Chan C.X."/>
            <person name="Stephens T.G."/>
            <person name="Weber A.P.M."/>
            <person name="Boo G.H."/>
            <person name="Boo S.M."/>
            <person name="Kim K.M."/>
            <person name="Shin Y."/>
            <person name="Jung M."/>
            <person name="Lee S.J."/>
            <person name="Yim H.S."/>
            <person name="Lee J.H."/>
            <person name="Bhattacharya D."/>
            <person name="Yoon H.S."/>
        </authorList>
    </citation>
    <scope>NUCLEOTIDE SEQUENCE [LARGE SCALE GENOMIC DNA]</scope>
    <source>
        <strain evidence="12 13">SKKU-2015</strain>
        <tissue evidence="12">Whole body</tissue>
    </source>
</reference>
<protein>
    <submittedName>
        <fullName evidence="12">Protein transport protein SBH2</fullName>
    </submittedName>
</protein>
<dbReference type="GO" id="GO:0006886">
    <property type="term" value="P:intracellular protein transport"/>
    <property type="evidence" value="ECO:0007669"/>
    <property type="project" value="InterPro"/>
</dbReference>
<keyword evidence="5" id="KW-0256">Endoplasmic reticulum</keyword>
<name>A0A2V3J4T0_9FLOR</name>
<evidence type="ECO:0000256" key="3">
    <source>
        <dbReference type="ARBA" id="ARBA00022448"/>
    </source>
</evidence>
<gene>
    <name evidence="12" type="ORF">BWQ96_01840</name>
</gene>
<keyword evidence="4 11" id="KW-0812">Transmembrane</keyword>
<proteinExistence type="inferred from homology"/>
<keyword evidence="6" id="KW-0653">Protein transport</keyword>
<dbReference type="GO" id="GO:0005784">
    <property type="term" value="C:Sec61 translocon complex"/>
    <property type="evidence" value="ECO:0007669"/>
    <property type="project" value="InterPro"/>
</dbReference>
<keyword evidence="3" id="KW-0813">Transport</keyword>
<evidence type="ECO:0000256" key="2">
    <source>
        <dbReference type="ARBA" id="ARBA00006103"/>
    </source>
</evidence>
<keyword evidence="8" id="KW-0811">Translocation</keyword>
<dbReference type="EMBL" id="NBIV01000014">
    <property type="protein sequence ID" value="PXF48380.1"/>
    <property type="molecule type" value="Genomic_DNA"/>
</dbReference>
<dbReference type="AlphaFoldDB" id="A0A2V3J4T0"/>
<evidence type="ECO:0000256" key="9">
    <source>
        <dbReference type="ARBA" id="ARBA00023136"/>
    </source>
</evidence>
<dbReference type="Pfam" id="PF03911">
    <property type="entry name" value="Sec61_beta"/>
    <property type="match status" value="1"/>
</dbReference>
<keyword evidence="7 11" id="KW-1133">Transmembrane helix</keyword>
<sequence length="124" mass="13039">MMITVTSGIEIKCVDVTIVRFPSTPKEPTSITLPQLLQSKSKMSGTGPSAAGLRKRMATAGPARGRAQSPAPARQGGSSGAFSVRLYNDTAPGFKVGPFFVVMSSIIYLVVVVALHIISRFGSK</sequence>
<comment type="similarity">
    <text evidence="2">Belongs to the SEC61-beta family.</text>
</comment>
<dbReference type="InterPro" id="IPR016482">
    <property type="entry name" value="SecG/Sec61-beta/Sbh"/>
</dbReference>
<keyword evidence="9 11" id="KW-0472">Membrane</keyword>
<comment type="subcellular location">
    <subcellularLocation>
        <location evidence="1">Endoplasmic reticulum membrane</location>
        <topology evidence="1">Single-pass membrane protein</topology>
    </subcellularLocation>
</comment>
<feature type="region of interest" description="Disordered" evidence="10">
    <location>
        <begin position="38"/>
        <end position="79"/>
    </location>
</feature>
<evidence type="ECO:0000256" key="11">
    <source>
        <dbReference type="SAM" id="Phobius"/>
    </source>
</evidence>
<dbReference type="InterPro" id="IPR030671">
    <property type="entry name" value="Sec61-beta/Sbh"/>
</dbReference>
<evidence type="ECO:0000313" key="13">
    <source>
        <dbReference type="Proteomes" id="UP000247409"/>
    </source>
</evidence>
<evidence type="ECO:0000313" key="12">
    <source>
        <dbReference type="EMBL" id="PXF48380.1"/>
    </source>
</evidence>
<feature type="transmembrane region" description="Helical" evidence="11">
    <location>
        <begin position="96"/>
        <end position="118"/>
    </location>
</feature>
<organism evidence="12 13">
    <name type="scientific">Gracilariopsis chorda</name>
    <dbReference type="NCBI Taxonomy" id="448386"/>
    <lineage>
        <taxon>Eukaryota</taxon>
        <taxon>Rhodophyta</taxon>
        <taxon>Florideophyceae</taxon>
        <taxon>Rhodymeniophycidae</taxon>
        <taxon>Gracilariales</taxon>
        <taxon>Gracilariaceae</taxon>
        <taxon>Gracilariopsis</taxon>
    </lineage>
</organism>
<evidence type="ECO:0000256" key="4">
    <source>
        <dbReference type="ARBA" id="ARBA00022692"/>
    </source>
</evidence>
<evidence type="ECO:0000256" key="6">
    <source>
        <dbReference type="ARBA" id="ARBA00022927"/>
    </source>
</evidence>
<feature type="compositionally biased region" description="Polar residues" evidence="10">
    <location>
        <begin position="38"/>
        <end position="47"/>
    </location>
</feature>
<evidence type="ECO:0000256" key="8">
    <source>
        <dbReference type="ARBA" id="ARBA00023010"/>
    </source>
</evidence>
<accession>A0A2V3J4T0</accession>